<organism evidence="4 5">
    <name type="scientific">Methylogaea oryzae</name>
    <dbReference type="NCBI Taxonomy" id="1295382"/>
    <lineage>
        <taxon>Bacteria</taxon>
        <taxon>Pseudomonadati</taxon>
        <taxon>Pseudomonadota</taxon>
        <taxon>Gammaproteobacteria</taxon>
        <taxon>Methylococcales</taxon>
        <taxon>Methylococcaceae</taxon>
        <taxon>Methylogaea</taxon>
    </lineage>
</organism>
<dbReference type="InterPro" id="IPR010131">
    <property type="entry name" value="MdtP/NodT-like"/>
</dbReference>
<feature type="signal peptide" evidence="3">
    <location>
        <begin position="1"/>
        <end position="26"/>
    </location>
</feature>
<keyword evidence="3" id="KW-0732">Signal</keyword>
<dbReference type="AlphaFoldDB" id="A0A8D4VP65"/>
<feature type="compositionally biased region" description="Basic residues" evidence="2">
    <location>
        <begin position="320"/>
        <end position="334"/>
    </location>
</feature>
<dbReference type="InterPro" id="IPR003423">
    <property type="entry name" value="OMP_efflux"/>
</dbReference>
<comment type="similarity">
    <text evidence="1">Belongs to the outer membrane factor (OMF) (TC 1.B.17) family.</text>
</comment>
<keyword evidence="5" id="KW-1185">Reference proteome</keyword>
<dbReference type="PROSITE" id="PS51257">
    <property type="entry name" value="PROKAR_LIPOPROTEIN"/>
    <property type="match status" value="1"/>
</dbReference>
<evidence type="ECO:0000256" key="1">
    <source>
        <dbReference type="ARBA" id="ARBA00007613"/>
    </source>
</evidence>
<gene>
    <name evidence="4" type="ORF">MoryE10_17430</name>
</gene>
<name>A0A8D4VP65_9GAMM</name>
<dbReference type="Pfam" id="PF02321">
    <property type="entry name" value="OEP"/>
    <property type="match status" value="1"/>
</dbReference>
<dbReference type="KEGG" id="moz:MoryE10_17430"/>
<dbReference type="PANTHER" id="PTHR30203">
    <property type="entry name" value="OUTER MEMBRANE CATION EFFLUX PROTEIN"/>
    <property type="match status" value="1"/>
</dbReference>
<evidence type="ECO:0000256" key="2">
    <source>
        <dbReference type="SAM" id="MobiDB-lite"/>
    </source>
</evidence>
<evidence type="ECO:0000313" key="4">
    <source>
        <dbReference type="EMBL" id="BBL71137.1"/>
    </source>
</evidence>
<dbReference type="PANTHER" id="PTHR30203:SF32">
    <property type="entry name" value="CATION EFFLUX SYSTEM PROTEIN CUSC"/>
    <property type="match status" value="1"/>
</dbReference>
<proteinExistence type="inferred from homology"/>
<dbReference type="RefSeq" id="WP_343222980.1">
    <property type="nucleotide sequence ID" value="NZ_AP019782.1"/>
</dbReference>
<feature type="region of interest" description="Disordered" evidence="2">
    <location>
        <begin position="312"/>
        <end position="334"/>
    </location>
</feature>
<reference evidence="4" key="1">
    <citation type="submission" date="2019-06" db="EMBL/GenBank/DDBJ databases">
        <title>Complete genome sequence of Methylogaea oryzae strain JCM16910.</title>
        <authorList>
            <person name="Asakawa S."/>
        </authorList>
    </citation>
    <scope>NUCLEOTIDE SEQUENCE</scope>
    <source>
        <strain evidence="4">E10</strain>
    </source>
</reference>
<protein>
    <submittedName>
        <fullName evidence="4">Uncharacterized protein</fullName>
    </submittedName>
</protein>
<dbReference type="EMBL" id="AP019782">
    <property type="protein sequence ID" value="BBL71137.1"/>
    <property type="molecule type" value="Genomic_DNA"/>
</dbReference>
<dbReference type="GO" id="GO:0015562">
    <property type="term" value="F:efflux transmembrane transporter activity"/>
    <property type="evidence" value="ECO:0007669"/>
    <property type="project" value="InterPro"/>
</dbReference>
<sequence length="334" mass="35188">MGLNRRFFVGPVRLLGGLPCALLWLAACSPAPERDAFGLAGETPAAWTALSGAAARDAVEPWLADYRDETLTALVREALAGNFDLKTAAARVQAAQAQARIDGAGRLPQLNFAPRFQEASVNPLRGGSPSAGDQRDGGTQLALPFNLSWELDVWGRIGAARQAAAWEAEAAAADLAGARLSLAARTAQAYFELTEARLQSQVAEQSKNDHRTVVELVRGRYVRGLTRPLDLRLALTDLTNAEAQLAQARNRVQGVGGVVGTLSGGGLGRRAGPARAAAGGVRRPAVGIAGTASRFGRRVRAAAIAGLPFGKRPQGAAAARHPHRRRRHQRFGLG</sequence>
<dbReference type="Proteomes" id="UP000824988">
    <property type="component" value="Chromosome"/>
</dbReference>
<evidence type="ECO:0000313" key="5">
    <source>
        <dbReference type="Proteomes" id="UP000824988"/>
    </source>
</evidence>
<accession>A0A8D4VP65</accession>
<evidence type="ECO:0000256" key="3">
    <source>
        <dbReference type="SAM" id="SignalP"/>
    </source>
</evidence>
<feature type="chain" id="PRO_5034797912" evidence="3">
    <location>
        <begin position="27"/>
        <end position="334"/>
    </location>
</feature>